<comment type="caution">
    <text evidence="6">The sequence shown here is derived from an EMBL/GenBank/DDBJ whole genome shotgun (WGS) entry which is preliminary data.</text>
</comment>
<dbReference type="InterPro" id="IPR043472">
    <property type="entry name" value="Macro_dom-like"/>
</dbReference>
<gene>
    <name evidence="6" type="ORF">B9G98_02471</name>
</gene>
<protein>
    <recommendedName>
        <fullName evidence="3">ADP-ribose 1''-phosphate phosphatase</fullName>
        <ecNumber evidence="2">3.1.3.84</ecNumber>
    </recommendedName>
</protein>
<dbReference type="SMART" id="SM00506">
    <property type="entry name" value="A1pp"/>
    <property type="match status" value="1"/>
</dbReference>
<dbReference type="PROSITE" id="PS51154">
    <property type="entry name" value="MACRO"/>
    <property type="match status" value="1"/>
</dbReference>
<dbReference type="InterPro" id="IPR050892">
    <property type="entry name" value="ADP-ribose_metab_enzymes"/>
</dbReference>
<evidence type="ECO:0000259" key="5">
    <source>
        <dbReference type="PROSITE" id="PS51154"/>
    </source>
</evidence>
<feature type="domain" description="Macro" evidence="5">
    <location>
        <begin position="1"/>
        <end position="139"/>
    </location>
</feature>
<dbReference type="SUPFAM" id="SSF52949">
    <property type="entry name" value="Macro domain-like"/>
    <property type="match status" value="1"/>
</dbReference>
<evidence type="ECO:0000256" key="1">
    <source>
        <dbReference type="ARBA" id="ARBA00006575"/>
    </source>
</evidence>
<dbReference type="EC" id="3.1.3.84" evidence="2"/>
<dbReference type="Gene3D" id="3.40.220.10">
    <property type="entry name" value="Leucine Aminopeptidase, subunit E, domain 1"/>
    <property type="match status" value="1"/>
</dbReference>
<name>A0A2T0FIM1_9ASCO</name>
<dbReference type="CDD" id="cd02901">
    <property type="entry name" value="Macro_Poa1p-like"/>
    <property type="match status" value="1"/>
</dbReference>
<dbReference type="RefSeq" id="XP_024664796.1">
    <property type="nucleotide sequence ID" value="XM_024809028.1"/>
</dbReference>
<evidence type="ECO:0000256" key="4">
    <source>
        <dbReference type="ARBA" id="ARBA00034427"/>
    </source>
</evidence>
<dbReference type="STRING" id="45607.A0A2T0FIM1"/>
<keyword evidence="7" id="KW-1185">Reference proteome</keyword>
<sequence length="139" mass="15567">MINYIKGDLFAAKGILGHACNCHGVWGGGIALVFKKKYPHAYKVYHEYCMNKSPSQLLGTCLLIPERDSNVIACLFTSDNSSQQEIVRYTRDAVRDLVRQTSNPINIPQINAGIFAVPWELTEQGLKEFESSTINVYVL</sequence>
<dbReference type="Proteomes" id="UP000238350">
    <property type="component" value="Unassembled WGS sequence"/>
</dbReference>
<proteinExistence type="inferred from homology"/>
<reference evidence="6 7" key="1">
    <citation type="submission" date="2017-04" db="EMBL/GenBank/DDBJ databases">
        <title>Genome sequencing of [Candida] sorbophila.</title>
        <authorList>
            <person name="Ahn J.O."/>
        </authorList>
    </citation>
    <scope>NUCLEOTIDE SEQUENCE [LARGE SCALE GENOMIC DNA]</scope>
    <source>
        <strain evidence="6 7">DS02</strain>
    </source>
</reference>
<dbReference type="GeneID" id="36516219"/>
<dbReference type="OrthoDB" id="2155246at2759"/>
<comment type="similarity">
    <text evidence="1">Belongs to the POA1 family.</text>
</comment>
<accession>A0A2T0FIM1</accession>
<organism evidence="6 7">
    <name type="scientific">Wickerhamiella sorbophila</name>
    <dbReference type="NCBI Taxonomy" id="45607"/>
    <lineage>
        <taxon>Eukaryota</taxon>
        <taxon>Fungi</taxon>
        <taxon>Dikarya</taxon>
        <taxon>Ascomycota</taxon>
        <taxon>Saccharomycotina</taxon>
        <taxon>Dipodascomycetes</taxon>
        <taxon>Dipodascales</taxon>
        <taxon>Trichomonascaceae</taxon>
        <taxon>Wickerhamiella</taxon>
    </lineage>
</organism>
<dbReference type="PANTHER" id="PTHR12521:SF0">
    <property type="entry name" value="ADP-RIBOSE GLYCOHYDROLASE OARD1"/>
    <property type="match status" value="1"/>
</dbReference>
<evidence type="ECO:0000313" key="7">
    <source>
        <dbReference type="Proteomes" id="UP000238350"/>
    </source>
</evidence>
<comment type="catalytic activity">
    <reaction evidence="4">
        <text>ADP-alpha-D-ribose 1''-phosphate + H2O = ADP-D-ribose + phosphate</text>
        <dbReference type="Rhea" id="RHEA:25029"/>
        <dbReference type="ChEBI" id="CHEBI:15377"/>
        <dbReference type="ChEBI" id="CHEBI:43474"/>
        <dbReference type="ChEBI" id="CHEBI:57967"/>
        <dbReference type="ChEBI" id="CHEBI:58753"/>
        <dbReference type="EC" id="3.1.3.84"/>
    </reaction>
</comment>
<dbReference type="EMBL" id="NDIQ01000021">
    <property type="protein sequence ID" value="PRT54851.1"/>
    <property type="molecule type" value="Genomic_DNA"/>
</dbReference>
<dbReference type="AlphaFoldDB" id="A0A2T0FIM1"/>
<dbReference type="GO" id="GO:0140291">
    <property type="term" value="P:peptidyl-glutamate ADP-deribosylation"/>
    <property type="evidence" value="ECO:0007669"/>
    <property type="project" value="TreeGrafter"/>
</dbReference>
<evidence type="ECO:0000256" key="2">
    <source>
        <dbReference type="ARBA" id="ARBA00012983"/>
    </source>
</evidence>
<dbReference type="Pfam" id="PF01661">
    <property type="entry name" value="Macro"/>
    <property type="match status" value="1"/>
</dbReference>
<dbReference type="InterPro" id="IPR002589">
    <property type="entry name" value="Macro_dom"/>
</dbReference>
<dbReference type="PANTHER" id="PTHR12521">
    <property type="entry name" value="PROTEIN C6ORF130"/>
    <property type="match status" value="1"/>
</dbReference>
<evidence type="ECO:0000256" key="3">
    <source>
        <dbReference type="ARBA" id="ARBA00019744"/>
    </source>
</evidence>
<evidence type="ECO:0000313" key="6">
    <source>
        <dbReference type="EMBL" id="PRT54851.1"/>
    </source>
</evidence>